<dbReference type="Pfam" id="PF00144">
    <property type="entry name" value="Beta-lactamase"/>
    <property type="match status" value="1"/>
</dbReference>
<evidence type="ECO:0000259" key="1">
    <source>
        <dbReference type="Pfam" id="PF00144"/>
    </source>
</evidence>
<organism evidence="2 3">
    <name type="scientific">Nocardioides pocheonensis</name>
    <dbReference type="NCBI Taxonomy" id="661485"/>
    <lineage>
        <taxon>Bacteria</taxon>
        <taxon>Bacillati</taxon>
        <taxon>Actinomycetota</taxon>
        <taxon>Actinomycetes</taxon>
        <taxon>Propionibacteriales</taxon>
        <taxon>Nocardioidaceae</taxon>
        <taxon>Nocardioides</taxon>
    </lineage>
</organism>
<dbReference type="InterPro" id="IPR052907">
    <property type="entry name" value="Beta-lactamase/esterase"/>
</dbReference>
<accession>A0A3N0GR60</accession>
<dbReference type="Proteomes" id="UP000279994">
    <property type="component" value="Unassembled WGS sequence"/>
</dbReference>
<dbReference type="InterPro" id="IPR012338">
    <property type="entry name" value="Beta-lactam/transpept-like"/>
</dbReference>
<keyword evidence="2" id="KW-0378">Hydrolase</keyword>
<dbReference type="EMBL" id="RJSF01000036">
    <property type="protein sequence ID" value="RNM14891.1"/>
    <property type="molecule type" value="Genomic_DNA"/>
</dbReference>
<dbReference type="PANTHER" id="PTHR43319">
    <property type="entry name" value="BETA-LACTAMASE-RELATED"/>
    <property type="match status" value="1"/>
</dbReference>
<dbReference type="PANTHER" id="PTHR43319:SF3">
    <property type="entry name" value="BETA-LACTAMASE-RELATED DOMAIN-CONTAINING PROTEIN"/>
    <property type="match status" value="1"/>
</dbReference>
<evidence type="ECO:0000313" key="2">
    <source>
        <dbReference type="EMBL" id="RNM14891.1"/>
    </source>
</evidence>
<protein>
    <submittedName>
        <fullName evidence="2">Class A beta-lactamase-related serine hydrolase</fullName>
    </submittedName>
</protein>
<dbReference type="AlphaFoldDB" id="A0A3N0GR60"/>
<keyword evidence="3" id="KW-1185">Reference proteome</keyword>
<feature type="domain" description="Beta-lactamase-related" evidence="1">
    <location>
        <begin position="14"/>
        <end position="354"/>
    </location>
</feature>
<dbReference type="Gene3D" id="3.40.710.10">
    <property type="entry name" value="DD-peptidase/beta-lactamase superfamily"/>
    <property type="match status" value="1"/>
</dbReference>
<reference evidence="2 3" key="1">
    <citation type="submission" date="2018-11" db="EMBL/GenBank/DDBJ databases">
        <authorList>
            <person name="Li F."/>
        </authorList>
    </citation>
    <scope>NUCLEOTIDE SEQUENCE [LARGE SCALE GENOMIC DNA]</scope>
    <source>
        <strain evidence="2 3">Gsoil 818</strain>
    </source>
</reference>
<dbReference type="SUPFAM" id="SSF56601">
    <property type="entry name" value="beta-lactamase/transpeptidase-like"/>
    <property type="match status" value="1"/>
</dbReference>
<sequence length="376" mass="39833">MVDGTCSEAFLPLRDLLEKSLASGEDAGAGLAVVHDGELVVDLWGGEARPGQPWTRDTLTHVWSLSKVMTTLAVLVLVERGDLDLDAPVARYWPDFGAHGKDEVVVRQLLGHTSGVPGWTEQVSVEEILDLEHSEALLADQEPWYEPGTAPAYQIICHGHLVDGLVRGATGRTLAEVVHEDVMAPFGGGFLLGVPEEQLGLCADLIAPPGSSIDHTTLGPDHFLIRTVPNPLLTAAVCNTEQWRRGSVAGMGGHGTARGIALAQALISHGGSVGGVDLLSPATVDRVLEVQAEGIDQVLTVPVRFGAGFALPVSSAPAIPEGRVCWWTGYGGAVVVNDLDRRTTFAYVPNKLATHLVSSPRTDAYVRTAFACLEDS</sequence>
<name>A0A3N0GR60_9ACTN</name>
<dbReference type="InterPro" id="IPR001466">
    <property type="entry name" value="Beta-lactam-related"/>
</dbReference>
<comment type="caution">
    <text evidence="2">The sequence shown here is derived from an EMBL/GenBank/DDBJ whole genome shotgun (WGS) entry which is preliminary data.</text>
</comment>
<dbReference type="OrthoDB" id="9809635at2"/>
<evidence type="ECO:0000313" key="3">
    <source>
        <dbReference type="Proteomes" id="UP000279994"/>
    </source>
</evidence>
<gene>
    <name evidence="2" type="ORF">EFL26_09195</name>
</gene>
<dbReference type="RefSeq" id="WP_123222603.1">
    <property type="nucleotide sequence ID" value="NZ_RJSF01000036.1"/>
</dbReference>
<proteinExistence type="predicted"/>
<dbReference type="GO" id="GO:0016787">
    <property type="term" value="F:hydrolase activity"/>
    <property type="evidence" value="ECO:0007669"/>
    <property type="project" value="UniProtKB-KW"/>
</dbReference>